<sequence>MDGIGNWLEKAHWEGQLGVLLIGKAQAAYGAMMQEEAMNYNKVKREILYRLDINPETYWQAFKAKKKKEERDPRTLSQHLADLVTKCLKPAESSKTDIYDKILLEQFLADLDEETQSWVRYHRPVSSAEALRVAENFSCTIREKPPERNAKDLFKVVRQPGPLDYTAFKPGYKMEKQIYHVNLLKEWKEQEGLLIDPSSLDEKFGQDLGMDPDPNKGGMEVPVGAQLSIQQQDQLKDLAMEF</sequence>
<dbReference type="PROSITE" id="PS50804">
    <property type="entry name" value="SCAN_BOX"/>
    <property type="match status" value="1"/>
</dbReference>
<dbReference type="STRING" id="8496.A0A151MQS2"/>
<dbReference type="Gene3D" id="1.10.4020.10">
    <property type="entry name" value="DNA breaking-rejoining enzymes"/>
    <property type="match status" value="1"/>
</dbReference>
<dbReference type="InterPro" id="IPR038269">
    <property type="entry name" value="SCAN_sf"/>
</dbReference>
<name>A0A151MQS2_ALLMI</name>
<feature type="domain" description="SCAN box" evidence="1">
    <location>
        <begin position="60"/>
        <end position="137"/>
    </location>
</feature>
<dbReference type="Proteomes" id="UP000050525">
    <property type="component" value="Unassembled WGS sequence"/>
</dbReference>
<dbReference type="SMART" id="SM00431">
    <property type="entry name" value="SCAN"/>
    <property type="match status" value="1"/>
</dbReference>
<evidence type="ECO:0000313" key="3">
    <source>
        <dbReference type="Proteomes" id="UP000050525"/>
    </source>
</evidence>
<gene>
    <name evidence="2" type="ORF">Y1Q_0019269</name>
</gene>
<dbReference type="PANTHER" id="PTHR46888">
    <property type="entry name" value="ZINC KNUCKLE DOMAINCONTAINING PROTEIN-RELATED"/>
    <property type="match status" value="1"/>
</dbReference>
<protein>
    <recommendedName>
        <fullName evidence="1">SCAN box domain-containing protein</fullName>
    </recommendedName>
</protein>
<accession>A0A151MQS2</accession>
<comment type="caution">
    <text evidence="2">The sequence shown here is derived from an EMBL/GenBank/DDBJ whole genome shotgun (WGS) entry which is preliminary data.</text>
</comment>
<dbReference type="AlphaFoldDB" id="A0A151MQS2"/>
<evidence type="ECO:0000313" key="2">
    <source>
        <dbReference type="EMBL" id="KYO26823.1"/>
    </source>
</evidence>
<dbReference type="SUPFAM" id="SSF47353">
    <property type="entry name" value="Retrovirus capsid dimerization domain-like"/>
    <property type="match status" value="1"/>
</dbReference>
<reference evidence="2 3" key="1">
    <citation type="journal article" date="2012" name="Genome Biol.">
        <title>Sequencing three crocodilian genomes to illuminate the evolution of archosaurs and amniotes.</title>
        <authorList>
            <person name="St John J.A."/>
            <person name="Braun E.L."/>
            <person name="Isberg S.R."/>
            <person name="Miles L.G."/>
            <person name="Chong A.Y."/>
            <person name="Gongora J."/>
            <person name="Dalzell P."/>
            <person name="Moran C."/>
            <person name="Bed'hom B."/>
            <person name="Abzhanov A."/>
            <person name="Burgess S.C."/>
            <person name="Cooksey A.M."/>
            <person name="Castoe T.A."/>
            <person name="Crawford N.G."/>
            <person name="Densmore L.D."/>
            <person name="Drew J.C."/>
            <person name="Edwards S.V."/>
            <person name="Faircloth B.C."/>
            <person name="Fujita M.K."/>
            <person name="Greenwold M.J."/>
            <person name="Hoffmann F.G."/>
            <person name="Howard J.M."/>
            <person name="Iguchi T."/>
            <person name="Janes D.E."/>
            <person name="Khan S.Y."/>
            <person name="Kohno S."/>
            <person name="de Koning A.J."/>
            <person name="Lance S.L."/>
            <person name="McCarthy F.M."/>
            <person name="McCormack J.E."/>
            <person name="Merchant M.E."/>
            <person name="Peterson D.G."/>
            <person name="Pollock D.D."/>
            <person name="Pourmand N."/>
            <person name="Raney B.J."/>
            <person name="Roessler K.A."/>
            <person name="Sanford J.R."/>
            <person name="Sawyer R.H."/>
            <person name="Schmidt C.J."/>
            <person name="Triplett E.W."/>
            <person name="Tuberville T.D."/>
            <person name="Venegas-Anaya M."/>
            <person name="Howard J.T."/>
            <person name="Jarvis E.D."/>
            <person name="Guillette L.J.Jr."/>
            <person name="Glenn T.C."/>
            <person name="Green R.E."/>
            <person name="Ray D.A."/>
        </authorList>
    </citation>
    <scope>NUCLEOTIDE SEQUENCE [LARGE SCALE GENOMIC DNA]</scope>
    <source>
        <strain evidence="2">KSC_2009_1</strain>
    </source>
</reference>
<evidence type="ECO:0000259" key="1">
    <source>
        <dbReference type="PROSITE" id="PS50804"/>
    </source>
</evidence>
<organism evidence="2 3">
    <name type="scientific">Alligator mississippiensis</name>
    <name type="common">American alligator</name>
    <dbReference type="NCBI Taxonomy" id="8496"/>
    <lineage>
        <taxon>Eukaryota</taxon>
        <taxon>Metazoa</taxon>
        <taxon>Chordata</taxon>
        <taxon>Craniata</taxon>
        <taxon>Vertebrata</taxon>
        <taxon>Euteleostomi</taxon>
        <taxon>Archelosauria</taxon>
        <taxon>Archosauria</taxon>
        <taxon>Crocodylia</taxon>
        <taxon>Alligatoridae</taxon>
        <taxon>Alligatorinae</taxon>
        <taxon>Alligator</taxon>
    </lineage>
</organism>
<dbReference type="EMBL" id="AKHW03005461">
    <property type="protein sequence ID" value="KYO26823.1"/>
    <property type="molecule type" value="Genomic_DNA"/>
</dbReference>
<proteinExistence type="predicted"/>
<dbReference type="InterPro" id="IPR003309">
    <property type="entry name" value="SCAN_dom"/>
</dbReference>
<keyword evidence="3" id="KW-1185">Reference proteome</keyword>
<dbReference type="PANTHER" id="PTHR46888:SF1">
    <property type="entry name" value="RIBONUCLEASE H"/>
    <property type="match status" value="1"/>
</dbReference>
<dbReference type="Pfam" id="PF02023">
    <property type="entry name" value="SCAN"/>
    <property type="match status" value="1"/>
</dbReference>